<name>A0AB34JTJ1_PRYPA</name>
<evidence type="ECO:0000256" key="8">
    <source>
        <dbReference type="ARBA" id="ARBA00022837"/>
    </source>
</evidence>
<feature type="transmembrane region" description="Helical" evidence="16">
    <location>
        <begin position="911"/>
        <end position="936"/>
    </location>
</feature>
<keyword evidence="9" id="KW-0067">ATP-binding</keyword>
<dbReference type="Pfam" id="PF13246">
    <property type="entry name" value="Cation_ATPase"/>
    <property type="match status" value="1"/>
</dbReference>
<comment type="subcellular location">
    <subcellularLocation>
        <location evidence="1">Endomembrane system</location>
        <topology evidence="1">Multi-pass membrane protein</topology>
    </subcellularLocation>
</comment>
<evidence type="ECO:0000256" key="14">
    <source>
        <dbReference type="ARBA" id="ARBA00023136"/>
    </source>
</evidence>
<organism evidence="19 20">
    <name type="scientific">Prymnesium parvum</name>
    <name type="common">Toxic golden alga</name>
    <dbReference type="NCBI Taxonomy" id="97485"/>
    <lineage>
        <taxon>Eukaryota</taxon>
        <taxon>Haptista</taxon>
        <taxon>Haptophyta</taxon>
        <taxon>Prymnesiophyceae</taxon>
        <taxon>Prymnesiales</taxon>
        <taxon>Prymnesiaceae</taxon>
        <taxon>Prymnesium</taxon>
    </lineage>
</organism>
<dbReference type="SFLD" id="SFLDS00003">
    <property type="entry name" value="Haloacid_Dehalogenase"/>
    <property type="match status" value="1"/>
</dbReference>
<accession>A0AB34JTJ1</accession>
<dbReference type="InterPro" id="IPR023298">
    <property type="entry name" value="ATPase_P-typ_TM_dom_sf"/>
</dbReference>
<feature type="transmembrane region" description="Helical" evidence="16">
    <location>
        <begin position="868"/>
        <end position="890"/>
    </location>
</feature>
<gene>
    <name evidence="19" type="ORF">AB1Y20_020070</name>
</gene>
<keyword evidence="8" id="KW-0106">Calcium</keyword>
<dbReference type="EMBL" id="JBGBPQ010000004">
    <property type="protein sequence ID" value="KAL1525201.1"/>
    <property type="molecule type" value="Genomic_DNA"/>
</dbReference>
<dbReference type="Gene3D" id="3.40.1110.10">
    <property type="entry name" value="Calcium-transporting ATPase, cytoplasmic domain N"/>
    <property type="match status" value="1"/>
</dbReference>
<feature type="transmembrane region" description="Helical" evidence="16">
    <location>
        <begin position="842"/>
        <end position="862"/>
    </location>
</feature>
<keyword evidence="7" id="KW-0547">Nucleotide-binding</keyword>
<evidence type="ECO:0000256" key="16">
    <source>
        <dbReference type="SAM" id="Phobius"/>
    </source>
</evidence>
<feature type="transmembrane region" description="Helical" evidence="16">
    <location>
        <begin position="996"/>
        <end position="1016"/>
    </location>
</feature>
<dbReference type="SUPFAM" id="SSF81660">
    <property type="entry name" value="Metal cation-transporting ATPase, ATP-binding domain N"/>
    <property type="match status" value="1"/>
</dbReference>
<evidence type="ECO:0000256" key="11">
    <source>
        <dbReference type="ARBA" id="ARBA00022967"/>
    </source>
</evidence>
<keyword evidence="20" id="KW-1185">Reference proteome</keyword>
<dbReference type="PANTHER" id="PTHR24093:SF369">
    <property type="entry name" value="CALCIUM-TRANSPORTING ATPASE"/>
    <property type="match status" value="1"/>
</dbReference>
<evidence type="ECO:0000256" key="15">
    <source>
        <dbReference type="ARBA" id="ARBA00048694"/>
    </source>
</evidence>
<evidence type="ECO:0000256" key="6">
    <source>
        <dbReference type="ARBA" id="ARBA00022723"/>
    </source>
</evidence>
<evidence type="ECO:0000313" key="19">
    <source>
        <dbReference type="EMBL" id="KAL1525201.1"/>
    </source>
</evidence>
<keyword evidence="3" id="KW-0813">Transport</keyword>
<evidence type="ECO:0000313" key="20">
    <source>
        <dbReference type="Proteomes" id="UP001515480"/>
    </source>
</evidence>
<dbReference type="Pfam" id="PF00689">
    <property type="entry name" value="Cation_ATPase_C"/>
    <property type="match status" value="1"/>
</dbReference>
<reference evidence="19 20" key="1">
    <citation type="journal article" date="2024" name="Science">
        <title>Giant polyketide synthase enzymes in the biosynthesis of giant marine polyether toxins.</title>
        <authorList>
            <person name="Fallon T.R."/>
            <person name="Shende V.V."/>
            <person name="Wierzbicki I.H."/>
            <person name="Pendleton A.L."/>
            <person name="Watervoot N.F."/>
            <person name="Auber R.P."/>
            <person name="Gonzalez D.J."/>
            <person name="Wisecaver J.H."/>
            <person name="Moore B.S."/>
        </authorList>
    </citation>
    <scope>NUCLEOTIDE SEQUENCE [LARGE SCALE GENOMIC DNA]</scope>
    <source>
        <strain evidence="19 20">12B1</strain>
    </source>
</reference>
<keyword evidence="6" id="KW-0479">Metal-binding</keyword>
<keyword evidence="4" id="KW-0109">Calcium transport</keyword>
<dbReference type="PANTHER" id="PTHR24093">
    <property type="entry name" value="CATION TRANSPORTING ATPASE"/>
    <property type="match status" value="1"/>
</dbReference>
<dbReference type="InterPro" id="IPR018303">
    <property type="entry name" value="ATPase_P-typ_P_site"/>
</dbReference>
<dbReference type="PRINTS" id="PR00121">
    <property type="entry name" value="NAKATPASE"/>
</dbReference>
<feature type="transmembrane region" description="Helical" evidence="16">
    <location>
        <begin position="308"/>
        <end position="332"/>
    </location>
</feature>
<dbReference type="InterPro" id="IPR023299">
    <property type="entry name" value="ATPase_P-typ_cyto_dom_N"/>
</dbReference>
<dbReference type="GO" id="GO:0005524">
    <property type="term" value="F:ATP binding"/>
    <property type="evidence" value="ECO:0007669"/>
    <property type="project" value="UniProtKB-KW"/>
</dbReference>
<feature type="transmembrane region" description="Helical" evidence="16">
    <location>
        <begin position="145"/>
        <end position="167"/>
    </location>
</feature>
<evidence type="ECO:0000256" key="10">
    <source>
        <dbReference type="ARBA" id="ARBA00022842"/>
    </source>
</evidence>
<dbReference type="PROSITE" id="PS00154">
    <property type="entry name" value="ATPASE_E1_E2"/>
    <property type="match status" value="1"/>
</dbReference>
<evidence type="ECO:0000256" key="5">
    <source>
        <dbReference type="ARBA" id="ARBA00022692"/>
    </source>
</evidence>
<protein>
    <recommendedName>
        <fullName evidence="2">P-type Ca(2+) transporter</fullName>
        <ecNumber evidence="2">7.2.2.10</ecNumber>
    </recommendedName>
</protein>
<keyword evidence="5 16" id="KW-0812">Transmembrane</keyword>
<keyword evidence="10" id="KW-0460">Magnesium</keyword>
<evidence type="ECO:0000256" key="9">
    <source>
        <dbReference type="ARBA" id="ARBA00022840"/>
    </source>
</evidence>
<dbReference type="InterPro" id="IPR008250">
    <property type="entry name" value="ATPase_P-typ_transduc_dom_A_sf"/>
</dbReference>
<evidence type="ECO:0000256" key="4">
    <source>
        <dbReference type="ARBA" id="ARBA00022568"/>
    </source>
</evidence>
<dbReference type="GO" id="GO:0005886">
    <property type="term" value="C:plasma membrane"/>
    <property type="evidence" value="ECO:0007669"/>
    <property type="project" value="TreeGrafter"/>
</dbReference>
<dbReference type="SUPFAM" id="SSF81653">
    <property type="entry name" value="Calcium ATPase, transduction domain A"/>
    <property type="match status" value="1"/>
</dbReference>
<dbReference type="Gene3D" id="1.20.1110.10">
    <property type="entry name" value="Calcium-transporting ATPase, transmembrane domain"/>
    <property type="match status" value="2"/>
</dbReference>
<dbReference type="FunFam" id="1.20.1110.10:FF:000039">
    <property type="entry name" value="Calcium-transporting ATPase"/>
    <property type="match status" value="1"/>
</dbReference>
<keyword evidence="12 16" id="KW-1133">Transmembrane helix</keyword>
<evidence type="ECO:0000256" key="1">
    <source>
        <dbReference type="ARBA" id="ARBA00004127"/>
    </source>
</evidence>
<evidence type="ECO:0000259" key="18">
    <source>
        <dbReference type="Pfam" id="PF00689"/>
    </source>
</evidence>
<dbReference type="InterPro" id="IPR001757">
    <property type="entry name" value="P_typ_ATPase"/>
</dbReference>
<dbReference type="SUPFAM" id="SSF81665">
    <property type="entry name" value="Calcium ATPase, transmembrane domain M"/>
    <property type="match status" value="1"/>
</dbReference>
<dbReference type="InterPro" id="IPR044492">
    <property type="entry name" value="P_typ_ATPase_HD_dom"/>
</dbReference>
<dbReference type="GO" id="GO:0005388">
    <property type="term" value="F:P-type calcium transporter activity"/>
    <property type="evidence" value="ECO:0007669"/>
    <property type="project" value="UniProtKB-EC"/>
</dbReference>
<evidence type="ECO:0000256" key="12">
    <source>
        <dbReference type="ARBA" id="ARBA00022989"/>
    </source>
</evidence>
<dbReference type="SFLD" id="SFLDF00027">
    <property type="entry name" value="p-type_atpase"/>
    <property type="match status" value="1"/>
</dbReference>
<evidence type="ECO:0000256" key="2">
    <source>
        <dbReference type="ARBA" id="ARBA00012790"/>
    </source>
</evidence>
<dbReference type="InterPro" id="IPR023214">
    <property type="entry name" value="HAD_sf"/>
</dbReference>
<dbReference type="PRINTS" id="PR00119">
    <property type="entry name" value="CATATPASE"/>
</dbReference>
<proteinExistence type="predicted"/>
<dbReference type="AlphaFoldDB" id="A0AB34JTJ1"/>
<dbReference type="SFLD" id="SFLDG00002">
    <property type="entry name" value="C1.7:_P-type_atpase_like"/>
    <property type="match status" value="1"/>
</dbReference>
<dbReference type="GO" id="GO:0012505">
    <property type="term" value="C:endomembrane system"/>
    <property type="evidence" value="ECO:0007669"/>
    <property type="project" value="UniProtKB-SubCell"/>
</dbReference>
<dbReference type="Proteomes" id="UP001515480">
    <property type="component" value="Unassembled WGS sequence"/>
</dbReference>
<dbReference type="Pfam" id="PF00122">
    <property type="entry name" value="E1-E2_ATPase"/>
    <property type="match status" value="1"/>
</dbReference>
<feature type="domain" description="Cation-transporting P-type ATPase C-terminal" evidence="18">
    <location>
        <begin position="869"/>
        <end position="1049"/>
    </location>
</feature>
<dbReference type="GO" id="GO:0016887">
    <property type="term" value="F:ATP hydrolysis activity"/>
    <property type="evidence" value="ECO:0007669"/>
    <property type="project" value="InterPro"/>
</dbReference>
<dbReference type="InterPro" id="IPR059000">
    <property type="entry name" value="ATPase_P-type_domA"/>
</dbReference>
<feature type="transmembrane region" description="Helical" evidence="16">
    <location>
        <begin position="120"/>
        <end position="139"/>
    </location>
</feature>
<dbReference type="InterPro" id="IPR006068">
    <property type="entry name" value="ATPase_P-typ_cation-transptr_C"/>
</dbReference>
<keyword evidence="11" id="KW-1278">Translocase</keyword>
<evidence type="ECO:0000256" key="3">
    <source>
        <dbReference type="ARBA" id="ARBA00022448"/>
    </source>
</evidence>
<evidence type="ECO:0000259" key="17">
    <source>
        <dbReference type="Pfam" id="PF00122"/>
    </source>
</evidence>
<comment type="catalytic activity">
    <reaction evidence="15">
        <text>Ca(2+)(in) + ATP + H2O = Ca(2+)(out) + ADP + phosphate + H(+)</text>
        <dbReference type="Rhea" id="RHEA:18105"/>
        <dbReference type="ChEBI" id="CHEBI:15377"/>
        <dbReference type="ChEBI" id="CHEBI:15378"/>
        <dbReference type="ChEBI" id="CHEBI:29108"/>
        <dbReference type="ChEBI" id="CHEBI:30616"/>
        <dbReference type="ChEBI" id="CHEBI:43474"/>
        <dbReference type="ChEBI" id="CHEBI:456216"/>
        <dbReference type="EC" id="7.2.2.10"/>
    </reaction>
</comment>
<evidence type="ECO:0000256" key="7">
    <source>
        <dbReference type="ARBA" id="ARBA00022741"/>
    </source>
</evidence>
<feature type="transmembrane region" description="Helical" evidence="16">
    <location>
        <begin position="352"/>
        <end position="377"/>
    </location>
</feature>
<dbReference type="Gene3D" id="2.70.150.10">
    <property type="entry name" value="Calcium-transporting ATPase, cytoplasmic transduction domain A"/>
    <property type="match status" value="1"/>
</dbReference>
<dbReference type="InterPro" id="IPR036412">
    <property type="entry name" value="HAD-like_sf"/>
</dbReference>
<feature type="domain" description="P-type ATPase A" evidence="17">
    <location>
        <begin position="187"/>
        <end position="286"/>
    </location>
</feature>
<dbReference type="NCBIfam" id="TIGR01494">
    <property type="entry name" value="ATPase_P-type"/>
    <property type="match status" value="2"/>
</dbReference>
<keyword evidence="14 16" id="KW-0472">Membrane</keyword>
<dbReference type="EC" id="7.2.2.10" evidence="2"/>
<feature type="transmembrane region" description="Helical" evidence="16">
    <location>
        <begin position="956"/>
        <end position="975"/>
    </location>
</feature>
<sequence length="1075" mass="118226">MPFYRMRLHDASIRPANLATSRKRVSSVRINSVRAEANDLPTCASLEKLMQDRTLDSLLLGSGDVPAAVLAAALRSSISDGIPGDLNEHVWRQDMYGCNQLEHQRAKWYIEFYVEALRDLTVILLHVMAAISLAAEMAFGHDKSVGWIDGVAIFVTVQIVVNVTASIDYSKQYLFAKLQDEVNASNKKVVIRDGKQVEVADCDIVVGDLLSFNAHNLASIPADGLLVEGSDVKVDESPLTGEPEPIHKSTAKDPFMISGTVATSGSGKMIVVAVGEHSTSGKIHAAVYGKDTSPSDSGSPLQRKLDKLVIFIGRIGLIVALVCLVARLAFGLPDEIRDGNSSDIVRFVMESLTTAITVLAVAVPEGLPLAVTLSLAISSRRMSKEQNLVKTLEACETMGSATTICSDKTGTLTANRMTVRSASIAGVDIEPEQLDPSQSVGAYLKESLPKAIGELMAQLVSVNTMDESYVIDSAQGLPQFKGNPTECAMLVLVREMDFDYAQLRSSITGRSPSTKDKGKSYVFSSGRKMMSYAIPLENGRWRIYCKGGADVVLPRCSHILESDGVRVLEQKSSTRIFNMISKFAAAAMRNILLAYRDFDSEPDWKSLSTTTLNPDGTVAFEVETELTVVGLLGIEDPLRPEVPPAINKCYIAGVDVRMVTGDHLETAIAIATRAGILRAEHFEESSDHPAGRRPRENCAMEGKVFHERTHQTQPDGSERFDQEAFDQIWPHLRVLARAAPADKLTLANGLSRSLVYKDKEKIRLLEKQGVYVFPDRQVVAMTGDGTNDAMALKRADVGFAMNISGTQIAKDAADIILLDDNFASIVTAVKWGRNVYDSISKFLQFQLTVNVVACSVTVVGVFSHQQPVIVAVQMLWINLIMDSLASLALATEPPTEAVMRRKPVNRSASLITRQMLCNILGQTVYQITALLSIYFYGPQWLDIPAGHEHEDGGHNIKASVHYTIIFTSFVMMTLFNEVNARMLQGELNVFKGMMNNRLFCIIMFITFSLQVLMTEFGDNFFKTRPLTLYQWGICVACGAITWPWQVLVSFFSTRLFARPRGRLWHPLPFEIFVSL</sequence>
<feature type="transmembrane region" description="Helical" evidence="16">
    <location>
        <begin position="1028"/>
        <end position="1052"/>
    </location>
</feature>
<dbReference type="GO" id="GO:0046872">
    <property type="term" value="F:metal ion binding"/>
    <property type="evidence" value="ECO:0007669"/>
    <property type="project" value="UniProtKB-KW"/>
</dbReference>
<evidence type="ECO:0000256" key="13">
    <source>
        <dbReference type="ARBA" id="ARBA00023065"/>
    </source>
</evidence>
<keyword evidence="13" id="KW-0406">Ion transport</keyword>
<comment type="caution">
    <text evidence="19">The sequence shown here is derived from an EMBL/GenBank/DDBJ whole genome shotgun (WGS) entry which is preliminary data.</text>
</comment>
<dbReference type="SUPFAM" id="SSF56784">
    <property type="entry name" value="HAD-like"/>
    <property type="match status" value="1"/>
</dbReference>
<dbReference type="Gene3D" id="3.40.50.1000">
    <property type="entry name" value="HAD superfamily/HAD-like"/>
    <property type="match status" value="1"/>
</dbReference>